<dbReference type="AlphaFoldDB" id="A0A2S6IKV4"/>
<protein>
    <submittedName>
        <fullName evidence="1">Glutamine cyclotransferase</fullName>
    </submittedName>
</protein>
<dbReference type="EMBL" id="PTJE01000003">
    <property type="protein sequence ID" value="PPK94806.1"/>
    <property type="molecule type" value="Genomic_DNA"/>
</dbReference>
<dbReference type="InterPro" id="IPR007788">
    <property type="entry name" value="QCT"/>
</dbReference>
<dbReference type="PROSITE" id="PS51257">
    <property type="entry name" value="PROKAR_LIPOPROTEIN"/>
    <property type="match status" value="1"/>
</dbReference>
<dbReference type="Proteomes" id="UP000239002">
    <property type="component" value="Unassembled WGS sequence"/>
</dbReference>
<dbReference type="RefSeq" id="WP_104515262.1">
    <property type="nucleotide sequence ID" value="NZ_MQVW01000024.1"/>
</dbReference>
<dbReference type="PANTHER" id="PTHR31270">
    <property type="entry name" value="GLUTAMINYL-PEPTIDE CYCLOTRANSFERASE"/>
    <property type="match status" value="1"/>
</dbReference>
<dbReference type="InterPro" id="IPR011044">
    <property type="entry name" value="Quino_amine_DH_bsu"/>
</dbReference>
<sequence>MKLKNSVLLIVAVISLSSCKTDIETFKENYKLEVSNSKLKWNEDDTVQLSLIDDASVGADSIIWSQNDAIIDGAGGNSLSRKLKNQPYGNLTFKATIYKDGMNTTVATKIKRIPATKAKIYKYNILNTYVHQTDAYTQGLEFYGNALYESTGQFKESDIRITNVETGEVTKKVDLPASQFAEGMTILNNKVYQLTWQSKIGYVYDMDLNKVDEFKYNRSMEGWGLTNDGTYLYKSDGTSKIWKIDPNTYEELGYIEVVSADGAVSKINELEWIDGKIYANVYTTNLIMIINPKNGVVESAINLNSITKEIPNYSESDNVLNGIAYDKNNDKLFITGKRWPKMFEIEIVK</sequence>
<dbReference type="PANTHER" id="PTHR31270:SF1">
    <property type="entry name" value="GLUTAMINYL-PEPTIDE CYCLOTRANSFERASE"/>
    <property type="match status" value="1"/>
</dbReference>
<dbReference type="Pfam" id="PF05096">
    <property type="entry name" value="Glu_cyclase_2"/>
    <property type="match status" value="1"/>
</dbReference>
<dbReference type="SUPFAM" id="SSF50969">
    <property type="entry name" value="YVTN repeat-like/Quinoprotein amine dehydrogenase"/>
    <property type="match status" value="1"/>
</dbReference>
<comment type="caution">
    <text evidence="1">The sequence shown here is derived from an EMBL/GenBank/DDBJ whole genome shotgun (WGS) entry which is preliminary data.</text>
</comment>
<reference evidence="1 2" key="1">
    <citation type="submission" date="2018-02" db="EMBL/GenBank/DDBJ databases">
        <title>Genomic Encyclopedia of Archaeal and Bacterial Type Strains, Phase II (KMG-II): from individual species to whole genera.</title>
        <authorList>
            <person name="Goeker M."/>
        </authorList>
    </citation>
    <scope>NUCLEOTIDE SEQUENCE [LARGE SCALE GENOMIC DNA]</scope>
    <source>
        <strain evidence="1 2">DSM 16809</strain>
    </source>
</reference>
<accession>A0A2S6IKV4</accession>
<proteinExistence type="predicted"/>
<gene>
    <name evidence="1" type="ORF">LY01_01559</name>
</gene>
<keyword evidence="1" id="KW-0808">Transferase</keyword>
<keyword evidence="2" id="KW-1185">Reference proteome</keyword>
<dbReference type="OrthoDB" id="9783700at2"/>
<evidence type="ECO:0000313" key="1">
    <source>
        <dbReference type="EMBL" id="PPK94806.1"/>
    </source>
</evidence>
<dbReference type="GO" id="GO:0016603">
    <property type="term" value="F:glutaminyl-peptide cyclotransferase activity"/>
    <property type="evidence" value="ECO:0007669"/>
    <property type="project" value="InterPro"/>
</dbReference>
<organism evidence="1 2">
    <name type="scientific">Nonlabens xylanidelens</name>
    <dbReference type="NCBI Taxonomy" id="191564"/>
    <lineage>
        <taxon>Bacteria</taxon>
        <taxon>Pseudomonadati</taxon>
        <taxon>Bacteroidota</taxon>
        <taxon>Flavobacteriia</taxon>
        <taxon>Flavobacteriales</taxon>
        <taxon>Flavobacteriaceae</taxon>
        <taxon>Nonlabens</taxon>
    </lineage>
</organism>
<name>A0A2S6IKV4_9FLAO</name>
<evidence type="ECO:0000313" key="2">
    <source>
        <dbReference type="Proteomes" id="UP000239002"/>
    </source>
</evidence>